<feature type="domain" description="CusB-like beta-barrel" evidence="3">
    <location>
        <begin position="217"/>
        <end position="291"/>
    </location>
</feature>
<dbReference type="InterPro" id="IPR058637">
    <property type="entry name" value="YknX-like_C"/>
</dbReference>
<dbReference type="Proteomes" id="UP000199180">
    <property type="component" value="Unassembled WGS sequence"/>
</dbReference>
<dbReference type="Gene3D" id="2.40.50.100">
    <property type="match status" value="1"/>
</dbReference>
<evidence type="ECO:0000259" key="4">
    <source>
        <dbReference type="Pfam" id="PF25989"/>
    </source>
</evidence>
<dbReference type="InterPro" id="IPR006143">
    <property type="entry name" value="RND_pump_MFP"/>
</dbReference>
<dbReference type="OrthoDB" id="9806939at2"/>
<reference evidence="5 6" key="1">
    <citation type="submission" date="2016-10" db="EMBL/GenBank/DDBJ databases">
        <authorList>
            <person name="de Groot N.N."/>
        </authorList>
    </citation>
    <scope>NUCLEOTIDE SEQUENCE [LARGE SCALE GENOMIC DNA]</scope>
    <source>
        <strain evidence="5 6">DSM 17862</strain>
    </source>
</reference>
<dbReference type="InterPro" id="IPR058625">
    <property type="entry name" value="MdtA-like_BSH"/>
</dbReference>
<dbReference type="Pfam" id="PF25917">
    <property type="entry name" value="BSH_RND"/>
    <property type="match status" value="1"/>
</dbReference>
<dbReference type="EMBL" id="FOHO01000013">
    <property type="protein sequence ID" value="SET88563.1"/>
    <property type="molecule type" value="Genomic_DNA"/>
</dbReference>
<dbReference type="Gene3D" id="2.40.30.170">
    <property type="match status" value="1"/>
</dbReference>
<sequence>MNRVLEYGLAIVIAGGVGYWMLADRIGADDAIPVAEQSAAAGRPGQGQQQGGTRSALVTLEQAVTRPYATEYQAIGSIEAVARVAVQSDVSGRVDQIAFTPGTAVNKGDALLHLDQRSEELNLASAQAQLAEVTATLARLERLATSSTSVSTVQLDEAHTAVELARVEADRAEFELQRRVIKAPLSGQVGLTDLVAGSYVNAGSDIVTISALDRVKVSFALPEGATEVLEPGASVRVTLPSRPGQVLWAEVSAIATEIDPGTRLIEVEALMDNAAAGLTHGMIAEIYLRAERPALPSIPAVAVMWGRDGASVFVAEDGIARRVPVTIASRVDDMVWVHADLKQGDKIVVEGAHKLQEGGRVMTADAATRAEGEPGQLAATTTSVPAASARQVAATATSTAVGRDD</sequence>
<dbReference type="SUPFAM" id="SSF111369">
    <property type="entry name" value="HlyD-like secretion proteins"/>
    <property type="match status" value="1"/>
</dbReference>
<feature type="domain" description="YknX-like C-terminal permuted SH3-like" evidence="4">
    <location>
        <begin position="298"/>
        <end position="361"/>
    </location>
</feature>
<evidence type="ECO:0000259" key="2">
    <source>
        <dbReference type="Pfam" id="PF25917"/>
    </source>
</evidence>
<evidence type="ECO:0000259" key="3">
    <source>
        <dbReference type="Pfam" id="PF25954"/>
    </source>
</evidence>
<dbReference type="AlphaFoldDB" id="A0A1I0HWD9"/>
<accession>A0A1I0HWD9</accession>
<dbReference type="GO" id="GO:0015562">
    <property type="term" value="F:efflux transmembrane transporter activity"/>
    <property type="evidence" value="ECO:0007669"/>
    <property type="project" value="TreeGrafter"/>
</dbReference>
<organism evidence="5 6">
    <name type="scientific">Paracoccus homiensis</name>
    <dbReference type="NCBI Taxonomy" id="364199"/>
    <lineage>
        <taxon>Bacteria</taxon>
        <taxon>Pseudomonadati</taxon>
        <taxon>Pseudomonadota</taxon>
        <taxon>Alphaproteobacteria</taxon>
        <taxon>Rhodobacterales</taxon>
        <taxon>Paracoccaceae</taxon>
        <taxon>Paracoccus</taxon>
    </lineage>
</organism>
<evidence type="ECO:0000256" key="1">
    <source>
        <dbReference type="ARBA" id="ARBA00009477"/>
    </source>
</evidence>
<dbReference type="STRING" id="364199.SAMN04489858_11330"/>
<dbReference type="RefSeq" id="WP_090736731.1">
    <property type="nucleotide sequence ID" value="NZ_FOHO01000013.1"/>
</dbReference>
<gene>
    <name evidence="5" type="ORF">SAMN04489858_11330</name>
</gene>
<dbReference type="Pfam" id="PF25954">
    <property type="entry name" value="Beta-barrel_RND_2"/>
    <property type="match status" value="1"/>
</dbReference>
<evidence type="ECO:0000313" key="6">
    <source>
        <dbReference type="Proteomes" id="UP000199180"/>
    </source>
</evidence>
<dbReference type="PANTHER" id="PTHR30469:SF36">
    <property type="entry name" value="BLL3903 PROTEIN"/>
    <property type="match status" value="1"/>
</dbReference>
<dbReference type="Gene3D" id="2.40.420.20">
    <property type="match status" value="1"/>
</dbReference>
<keyword evidence="6" id="KW-1185">Reference proteome</keyword>
<protein>
    <submittedName>
        <fullName evidence="5">Membrane fusion protein, multidrug efflux system</fullName>
    </submittedName>
</protein>
<feature type="domain" description="Multidrug resistance protein MdtA-like barrel-sandwich hybrid" evidence="2">
    <location>
        <begin position="84"/>
        <end position="205"/>
    </location>
</feature>
<name>A0A1I0HWD9_9RHOB</name>
<evidence type="ECO:0000313" key="5">
    <source>
        <dbReference type="EMBL" id="SET88563.1"/>
    </source>
</evidence>
<dbReference type="PANTHER" id="PTHR30469">
    <property type="entry name" value="MULTIDRUG RESISTANCE PROTEIN MDTA"/>
    <property type="match status" value="1"/>
</dbReference>
<dbReference type="InterPro" id="IPR058792">
    <property type="entry name" value="Beta-barrel_RND_2"/>
</dbReference>
<dbReference type="Gene3D" id="1.10.287.470">
    <property type="entry name" value="Helix hairpin bin"/>
    <property type="match status" value="1"/>
</dbReference>
<dbReference type="GO" id="GO:1990281">
    <property type="term" value="C:efflux pump complex"/>
    <property type="evidence" value="ECO:0007669"/>
    <property type="project" value="TreeGrafter"/>
</dbReference>
<dbReference type="Pfam" id="PF25989">
    <property type="entry name" value="YknX_C"/>
    <property type="match status" value="1"/>
</dbReference>
<dbReference type="NCBIfam" id="TIGR01730">
    <property type="entry name" value="RND_mfp"/>
    <property type="match status" value="1"/>
</dbReference>
<comment type="similarity">
    <text evidence="1">Belongs to the membrane fusion protein (MFP) (TC 8.A.1) family.</text>
</comment>
<proteinExistence type="inferred from homology"/>